<keyword evidence="2" id="KW-1185">Reference proteome</keyword>
<dbReference type="SUPFAM" id="SSF82185">
    <property type="entry name" value="Histone H3 K4-specific methyltransferase SET7/9 N-terminal domain"/>
    <property type="match status" value="1"/>
</dbReference>
<dbReference type="RefSeq" id="WP_095072731.1">
    <property type="nucleotide sequence ID" value="NZ_LT899436.1"/>
</dbReference>
<dbReference type="OrthoDB" id="6334863at2"/>
<dbReference type="EMBL" id="LT899436">
    <property type="protein sequence ID" value="SNR16301.1"/>
    <property type="molecule type" value="Genomic_DNA"/>
</dbReference>
<dbReference type="AlphaFoldDB" id="A0A238UAV3"/>
<name>A0A238UAV3_9FLAO</name>
<dbReference type="PROSITE" id="PS51257">
    <property type="entry name" value="PROKAR_LIPOPROTEIN"/>
    <property type="match status" value="1"/>
</dbReference>
<evidence type="ECO:0000313" key="2">
    <source>
        <dbReference type="Proteomes" id="UP000215214"/>
    </source>
</evidence>
<organism evidence="1 2">
    <name type="scientific">Tenacibaculum jejuense</name>
    <dbReference type="NCBI Taxonomy" id="584609"/>
    <lineage>
        <taxon>Bacteria</taxon>
        <taxon>Pseudomonadati</taxon>
        <taxon>Bacteroidota</taxon>
        <taxon>Flavobacteriia</taxon>
        <taxon>Flavobacteriales</taxon>
        <taxon>Flavobacteriaceae</taxon>
        <taxon>Tenacibaculum</taxon>
    </lineage>
</organism>
<proteinExistence type="predicted"/>
<dbReference type="Proteomes" id="UP000215214">
    <property type="component" value="Chromosome TJEJU"/>
</dbReference>
<reference evidence="1 2" key="1">
    <citation type="submission" date="2017-07" db="EMBL/GenBank/DDBJ databases">
        <authorList>
            <person name="Sun Z.S."/>
            <person name="Albrecht U."/>
            <person name="Echele G."/>
            <person name="Lee C.C."/>
        </authorList>
    </citation>
    <scope>NUCLEOTIDE SEQUENCE [LARGE SCALE GENOMIC DNA]</scope>
    <source>
        <strain evidence="2">type strain: KCTC 22618</strain>
    </source>
</reference>
<keyword evidence="1" id="KW-0449">Lipoprotein</keyword>
<gene>
    <name evidence="1" type="ORF">TJEJU_2618</name>
</gene>
<sequence length="187" mass="22209">MKRFFLVIFVVFLSCKKDEIKYQEEVFNTTDFKLVNGELFLKQNLYSGKLTKYDTLNRLKTISNYLRGKKEGQELKYLNDTLKIEERFYTKGKKSGIHNGWWPNGNKRFEYHFNTTGAYNGEVNEWYKNGQQMKAFHFVKGKEEGKQQLWRDDGRIRANFVTKNGDRFGLIGLKKCYTVNTVNESYK</sequence>
<evidence type="ECO:0000313" key="1">
    <source>
        <dbReference type="EMBL" id="SNR16301.1"/>
    </source>
</evidence>
<accession>A0A238UAV3</accession>
<dbReference type="Gene3D" id="3.90.930.1">
    <property type="match status" value="1"/>
</dbReference>
<protein>
    <submittedName>
        <fullName evidence="1">Probable lipoprotein</fullName>
    </submittedName>
</protein>
<dbReference type="KEGG" id="tje:TJEJU_2618"/>